<dbReference type="InterPro" id="IPR046521">
    <property type="entry name" value="DUF6698"/>
</dbReference>
<reference evidence="2" key="1">
    <citation type="journal article" date="2020" name="New Phytol.">
        <title>Comparative genomics reveals dynamic genome evolution in host specialist ectomycorrhizal fungi.</title>
        <authorList>
            <person name="Lofgren L.A."/>
            <person name="Nguyen N.H."/>
            <person name="Vilgalys R."/>
            <person name="Ruytinx J."/>
            <person name="Liao H.L."/>
            <person name="Branco S."/>
            <person name="Kuo A."/>
            <person name="LaButti K."/>
            <person name="Lipzen A."/>
            <person name="Andreopoulos W."/>
            <person name="Pangilinan J."/>
            <person name="Riley R."/>
            <person name="Hundley H."/>
            <person name="Na H."/>
            <person name="Barry K."/>
            <person name="Grigoriev I.V."/>
            <person name="Stajich J.E."/>
            <person name="Kennedy P.G."/>
        </authorList>
    </citation>
    <scope>NUCLEOTIDE SEQUENCE</scope>
    <source>
        <strain evidence="2">DOB743</strain>
    </source>
</reference>
<keyword evidence="3" id="KW-1185">Reference proteome</keyword>
<accession>A0A9P6ZXH5</accession>
<feature type="region of interest" description="Disordered" evidence="1">
    <location>
        <begin position="237"/>
        <end position="271"/>
    </location>
</feature>
<name>A0A9P6ZXH5_9AGAM</name>
<dbReference type="EMBL" id="JABBWD010000020">
    <property type="protein sequence ID" value="KAG1777611.1"/>
    <property type="molecule type" value="Genomic_DNA"/>
</dbReference>
<sequence length="271" mass="29071">RATIPEIQQLLGVTSATDQTYKPFPPVLFPGLKEDKSLKTMFGNWELLILKASLHGVTSLHQGSSGGGAHTNSLKWSVRQITPGLIAWAAVIAIFLLSPDTEFSSSGLRKKLNISYKNLFYNYKKVLIAKWATRRILSIVADINRYVFKAAKGPTFNSADQEDHTDAIDHALAALDMDSDSDDQSNLSALTSVTLPVADTEPVATLSTIARASQPEASDIIPEAADIDLQAAEVIQDAGGSASGRGRAKTRGRKAAVPQATSHATRSCNVK</sequence>
<dbReference type="Pfam" id="PF20414">
    <property type="entry name" value="DUF6698"/>
    <property type="match status" value="1"/>
</dbReference>
<comment type="caution">
    <text evidence="2">The sequence shown here is derived from an EMBL/GenBank/DDBJ whole genome shotgun (WGS) entry which is preliminary data.</text>
</comment>
<organism evidence="2 3">
    <name type="scientific">Suillus placidus</name>
    <dbReference type="NCBI Taxonomy" id="48579"/>
    <lineage>
        <taxon>Eukaryota</taxon>
        <taxon>Fungi</taxon>
        <taxon>Dikarya</taxon>
        <taxon>Basidiomycota</taxon>
        <taxon>Agaricomycotina</taxon>
        <taxon>Agaricomycetes</taxon>
        <taxon>Agaricomycetidae</taxon>
        <taxon>Boletales</taxon>
        <taxon>Suillineae</taxon>
        <taxon>Suillaceae</taxon>
        <taxon>Suillus</taxon>
    </lineage>
</organism>
<dbReference type="AlphaFoldDB" id="A0A9P6ZXH5"/>
<evidence type="ECO:0000256" key="1">
    <source>
        <dbReference type="SAM" id="MobiDB-lite"/>
    </source>
</evidence>
<evidence type="ECO:0000313" key="2">
    <source>
        <dbReference type="EMBL" id="KAG1777611.1"/>
    </source>
</evidence>
<dbReference type="OrthoDB" id="3231188at2759"/>
<dbReference type="Proteomes" id="UP000714275">
    <property type="component" value="Unassembled WGS sequence"/>
</dbReference>
<protein>
    <submittedName>
        <fullName evidence="2">Uncharacterized protein</fullName>
    </submittedName>
</protein>
<proteinExistence type="predicted"/>
<evidence type="ECO:0000313" key="3">
    <source>
        <dbReference type="Proteomes" id="UP000714275"/>
    </source>
</evidence>
<gene>
    <name evidence="2" type="ORF">EV702DRAFT_969611</name>
</gene>
<feature type="non-terminal residue" evidence="2">
    <location>
        <position position="1"/>
    </location>
</feature>
<feature type="compositionally biased region" description="Polar residues" evidence="1">
    <location>
        <begin position="259"/>
        <end position="271"/>
    </location>
</feature>